<dbReference type="InterPro" id="IPR036249">
    <property type="entry name" value="Thioredoxin-like_sf"/>
</dbReference>
<dbReference type="SUPFAM" id="SSF52833">
    <property type="entry name" value="Thioredoxin-like"/>
    <property type="match status" value="1"/>
</dbReference>
<dbReference type="InterPro" id="IPR000866">
    <property type="entry name" value="AhpC/TSA"/>
</dbReference>
<reference evidence="15" key="1">
    <citation type="journal article" date="2020" name="mSystems">
        <title>Genome- and Community-Level Interaction Insights into Carbon Utilization and Element Cycling Functions of Hydrothermarchaeota in Hydrothermal Sediment.</title>
        <authorList>
            <person name="Zhou Z."/>
            <person name="Liu Y."/>
            <person name="Xu W."/>
            <person name="Pan J."/>
            <person name="Luo Z.H."/>
            <person name="Li M."/>
        </authorList>
    </citation>
    <scope>NUCLEOTIDE SEQUENCE [LARGE SCALE GENOMIC DNA]</scope>
    <source>
        <strain evidence="15">HyVt-577</strain>
    </source>
</reference>
<dbReference type="InterPro" id="IPR050924">
    <property type="entry name" value="Peroxiredoxin_BCP/PrxQ"/>
</dbReference>
<comment type="subunit">
    <text evidence="2">Monomer.</text>
</comment>
<evidence type="ECO:0000256" key="10">
    <source>
        <dbReference type="ARBA" id="ARBA00038489"/>
    </source>
</evidence>
<evidence type="ECO:0000256" key="3">
    <source>
        <dbReference type="ARBA" id="ARBA00013017"/>
    </source>
</evidence>
<evidence type="ECO:0000256" key="8">
    <source>
        <dbReference type="ARBA" id="ARBA00023284"/>
    </source>
</evidence>
<dbReference type="PANTHER" id="PTHR42801">
    <property type="entry name" value="THIOREDOXIN-DEPENDENT PEROXIDE REDUCTASE"/>
    <property type="match status" value="1"/>
</dbReference>
<dbReference type="AlphaFoldDB" id="A0A7V4U0V2"/>
<keyword evidence="7" id="KW-1015">Disulfide bond</keyword>
<accession>A0A7V4U0V2</accession>
<feature type="domain" description="Thioredoxin" evidence="14">
    <location>
        <begin position="2"/>
        <end position="152"/>
    </location>
</feature>
<evidence type="ECO:0000256" key="1">
    <source>
        <dbReference type="ARBA" id="ARBA00003330"/>
    </source>
</evidence>
<dbReference type="PROSITE" id="PS51352">
    <property type="entry name" value="THIOREDOXIN_2"/>
    <property type="match status" value="1"/>
</dbReference>
<evidence type="ECO:0000259" key="14">
    <source>
        <dbReference type="PROSITE" id="PS51352"/>
    </source>
</evidence>
<dbReference type="InterPro" id="IPR024706">
    <property type="entry name" value="Peroxiredoxin_AhpC-typ"/>
</dbReference>
<proteinExistence type="inferred from homology"/>
<keyword evidence="8" id="KW-0676">Redox-active center</keyword>
<keyword evidence="4 15" id="KW-0575">Peroxidase</keyword>
<dbReference type="GO" id="GO:0034599">
    <property type="term" value="P:cellular response to oxidative stress"/>
    <property type="evidence" value="ECO:0007669"/>
    <property type="project" value="TreeGrafter"/>
</dbReference>
<evidence type="ECO:0000256" key="2">
    <source>
        <dbReference type="ARBA" id="ARBA00011245"/>
    </source>
</evidence>
<evidence type="ECO:0000256" key="9">
    <source>
        <dbReference type="ARBA" id="ARBA00032824"/>
    </source>
</evidence>
<dbReference type="Proteomes" id="UP000885779">
    <property type="component" value="Unassembled WGS sequence"/>
</dbReference>
<dbReference type="Gene3D" id="3.40.30.10">
    <property type="entry name" value="Glutaredoxin"/>
    <property type="match status" value="1"/>
</dbReference>
<dbReference type="PIRSF" id="PIRSF000239">
    <property type="entry name" value="AHPC"/>
    <property type="match status" value="1"/>
</dbReference>
<sequence length="157" mass="17797">MLAEGTKAPDFTLPDQNNEKVNLSDFKGKWVILYFYPKDMTPGCTTEACNFQTVLPQIDESEAVVLGVSKDSVERHKKFADKHGLTFKLLSDAGSNVCETYGVWQKKKLYGKEFMGIVRSTFIIDPQGRIVKVYPKVKVKEHHREVLDDLRTLKKGG</sequence>
<comment type="catalytic activity">
    <reaction evidence="12">
        <text>a hydroperoxide + [thioredoxin]-dithiol = an alcohol + [thioredoxin]-disulfide + H2O</text>
        <dbReference type="Rhea" id="RHEA:62620"/>
        <dbReference type="Rhea" id="RHEA-COMP:10698"/>
        <dbReference type="Rhea" id="RHEA-COMP:10700"/>
        <dbReference type="ChEBI" id="CHEBI:15377"/>
        <dbReference type="ChEBI" id="CHEBI:29950"/>
        <dbReference type="ChEBI" id="CHEBI:30879"/>
        <dbReference type="ChEBI" id="CHEBI:35924"/>
        <dbReference type="ChEBI" id="CHEBI:50058"/>
        <dbReference type="EC" id="1.11.1.24"/>
    </reaction>
</comment>
<evidence type="ECO:0000256" key="12">
    <source>
        <dbReference type="ARBA" id="ARBA00049091"/>
    </source>
</evidence>
<evidence type="ECO:0000313" key="15">
    <source>
        <dbReference type="EMBL" id="HGY55212.1"/>
    </source>
</evidence>
<evidence type="ECO:0000256" key="6">
    <source>
        <dbReference type="ARBA" id="ARBA00023002"/>
    </source>
</evidence>
<dbReference type="NCBIfam" id="NF006960">
    <property type="entry name" value="PRK09437.1"/>
    <property type="match status" value="1"/>
</dbReference>
<evidence type="ECO:0000256" key="13">
    <source>
        <dbReference type="PIRSR" id="PIRSR000239-1"/>
    </source>
</evidence>
<gene>
    <name evidence="15" type="ORF">ENK44_05915</name>
</gene>
<comment type="function">
    <text evidence="1">Thiol-specific peroxidase that catalyzes the reduction of hydrogen peroxide and organic hydroperoxides to water and alcohols, respectively. Plays a role in cell protection against oxidative stress by detoxifying peroxides and as sensor of hydrogen peroxide-mediated signaling events.</text>
</comment>
<dbReference type="GO" id="GO:0005737">
    <property type="term" value="C:cytoplasm"/>
    <property type="evidence" value="ECO:0007669"/>
    <property type="project" value="TreeGrafter"/>
</dbReference>
<dbReference type="GO" id="GO:0008379">
    <property type="term" value="F:thioredoxin peroxidase activity"/>
    <property type="evidence" value="ECO:0007669"/>
    <property type="project" value="TreeGrafter"/>
</dbReference>
<dbReference type="FunFam" id="3.40.30.10:FF:000007">
    <property type="entry name" value="Thioredoxin-dependent thiol peroxidase"/>
    <property type="match status" value="1"/>
</dbReference>
<dbReference type="PANTHER" id="PTHR42801:SF4">
    <property type="entry name" value="AHPC_TSA FAMILY PROTEIN"/>
    <property type="match status" value="1"/>
</dbReference>
<dbReference type="EC" id="1.11.1.24" evidence="3"/>
<evidence type="ECO:0000256" key="11">
    <source>
        <dbReference type="ARBA" id="ARBA00042639"/>
    </source>
</evidence>
<dbReference type="GO" id="GO:0045454">
    <property type="term" value="P:cell redox homeostasis"/>
    <property type="evidence" value="ECO:0007669"/>
    <property type="project" value="TreeGrafter"/>
</dbReference>
<comment type="similarity">
    <text evidence="10">Belongs to the peroxiredoxin family. BCP/PrxQ subfamily.</text>
</comment>
<protein>
    <recommendedName>
        <fullName evidence="3">thioredoxin-dependent peroxiredoxin</fullName>
        <ecNumber evidence="3">1.11.1.24</ecNumber>
    </recommendedName>
    <alternativeName>
        <fullName evidence="9">Thioredoxin peroxidase</fullName>
    </alternativeName>
    <alternativeName>
        <fullName evidence="11">Thioredoxin-dependent peroxiredoxin Bcp</fullName>
    </alternativeName>
</protein>
<dbReference type="EMBL" id="DRQG01000054">
    <property type="protein sequence ID" value="HGY55212.1"/>
    <property type="molecule type" value="Genomic_DNA"/>
</dbReference>
<evidence type="ECO:0000256" key="7">
    <source>
        <dbReference type="ARBA" id="ARBA00023157"/>
    </source>
</evidence>
<feature type="active site" description="Cysteine sulfenic acid (-SOH) intermediate; for peroxidase activity" evidence="13">
    <location>
        <position position="44"/>
    </location>
</feature>
<dbReference type="CDD" id="cd03017">
    <property type="entry name" value="PRX_BCP"/>
    <property type="match status" value="1"/>
</dbReference>
<organism evidence="15">
    <name type="scientific">Caldithrix abyssi</name>
    <dbReference type="NCBI Taxonomy" id="187145"/>
    <lineage>
        <taxon>Bacteria</taxon>
        <taxon>Pseudomonadati</taxon>
        <taxon>Calditrichota</taxon>
        <taxon>Calditrichia</taxon>
        <taxon>Calditrichales</taxon>
        <taxon>Calditrichaceae</taxon>
        <taxon>Caldithrix</taxon>
    </lineage>
</organism>
<name>A0A7V4U0V2_CALAY</name>
<evidence type="ECO:0000256" key="5">
    <source>
        <dbReference type="ARBA" id="ARBA00022862"/>
    </source>
</evidence>
<comment type="caution">
    <text evidence="15">The sequence shown here is derived from an EMBL/GenBank/DDBJ whole genome shotgun (WGS) entry which is preliminary data.</text>
</comment>
<keyword evidence="6 15" id="KW-0560">Oxidoreductase</keyword>
<evidence type="ECO:0000256" key="4">
    <source>
        <dbReference type="ARBA" id="ARBA00022559"/>
    </source>
</evidence>
<dbReference type="Pfam" id="PF00578">
    <property type="entry name" value="AhpC-TSA"/>
    <property type="match status" value="1"/>
</dbReference>
<dbReference type="InterPro" id="IPR013766">
    <property type="entry name" value="Thioredoxin_domain"/>
</dbReference>
<keyword evidence="5" id="KW-0049">Antioxidant</keyword>